<name>A0ACC1JL41_9FUNG</name>
<comment type="caution">
    <text evidence="1">The sequence shown here is derived from an EMBL/GenBank/DDBJ whole genome shotgun (WGS) entry which is preliminary data.</text>
</comment>
<feature type="non-terminal residue" evidence="1">
    <location>
        <position position="53"/>
    </location>
</feature>
<dbReference type="Proteomes" id="UP001140234">
    <property type="component" value="Unassembled WGS sequence"/>
</dbReference>
<sequence>MSGKVLFRIGKMPFTRDSIPLLGVTGVGCVYGAYVMYSKFLEPGYLRRAPRQA</sequence>
<organism evidence="1 2">
    <name type="scientific">Coemansia nantahalensis</name>
    <dbReference type="NCBI Taxonomy" id="2789366"/>
    <lineage>
        <taxon>Eukaryota</taxon>
        <taxon>Fungi</taxon>
        <taxon>Fungi incertae sedis</taxon>
        <taxon>Zoopagomycota</taxon>
        <taxon>Kickxellomycotina</taxon>
        <taxon>Kickxellomycetes</taxon>
        <taxon>Kickxellales</taxon>
        <taxon>Kickxellaceae</taxon>
        <taxon>Coemansia</taxon>
    </lineage>
</organism>
<keyword evidence="2" id="KW-1185">Reference proteome</keyword>
<reference evidence="1" key="1">
    <citation type="submission" date="2022-07" db="EMBL/GenBank/DDBJ databases">
        <title>Phylogenomic reconstructions and comparative analyses of Kickxellomycotina fungi.</title>
        <authorList>
            <person name="Reynolds N.K."/>
            <person name="Stajich J.E."/>
            <person name="Barry K."/>
            <person name="Grigoriev I.V."/>
            <person name="Crous P."/>
            <person name="Smith M.E."/>
        </authorList>
    </citation>
    <scope>NUCLEOTIDE SEQUENCE</scope>
    <source>
        <strain evidence="1">CBS 109366</strain>
    </source>
</reference>
<dbReference type="EMBL" id="JANBUJ010003309">
    <property type="protein sequence ID" value="KAJ2761124.1"/>
    <property type="molecule type" value="Genomic_DNA"/>
</dbReference>
<evidence type="ECO:0000313" key="1">
    <source>
        <dbReference type="EMBL" id="KAJ2761124.1"/>
    </source>
</evidence>
<proteinExistence type="predicted"/>
<accession>A0ACC1JL41</accession>
<protein>
    <submittedName>
        <fullName evidence="1">Uncharacterized protein</fullName>
    </submittedName>
</protein>
<evidence type="ECO:0000313" key="2">
    <source>
        <dbReference type="Proteomes" id="UP001140234"/>
    </source>
</evidence>
<gene>
    <name evidence="1" type="ORF">IWQ57_006129</name>
</gene>